<reference evidence="3 4" key="1">
    <citation type="submission" date="2023-10" db="EMBL/GenBank/DDBJ databases">
        <title>Complete Genome Sequence of Limnobacter thiooxidans CS-K2T, Isolated from freshwater lake sediments in Bavaria, Germany.</title>
        <authorList>
            <person name="Naruki M."/>
            <person name="Watanabe A."/>
            <person name="Warashina T."/>
            <person name="Morita T."/>
            <person name="Arakawa K."/>
        </authorList>
    </citation>
    <scope>NUCLEOTIDE SEQUENCE [LARGE SCALE GENOMIC DNA]</scope>
    <source>
        <strain evidence="3 4">CS-K2</strain>
    </source>
</reference>
<sequence>MFNKKILAAGVAAILVSACGGSDDAPLKSTFVDAAVSGAAYGTATQSGTTATDGGFSYRPGESVTFAVGGVRLPAVAVPGGVVTPIDMGADGTATDPATLNIARFIQALDSDNNPDNGIVINAARVAPGATTPANWSAANPGALLAAGVTVPTEGQALTHLAKSVAAAKGLPQGKLVGRYGVSQAGVAEIVAYHEGSKSSFHISDVAATAPATGRALTVQRMSLANLSATALASPTTASNLTIDGTKDVAADVNDAGFTAGGIQSLDIAGNLMAVAVSGTPKTVQGVIAFYSIATNGSLTYLKKVPVGVLPDSVAFSPDGSAVVVANEAELSDTFGTDGIDPEGSISIVRVVNGVPADTAIQLGFTDFNVGGNRATELPSGVRIGRPGASVAQDLEPEFVSISPDSRTAFITLQENNAIAVVDLASARISRIFALGFKDHGLARNAFAPSDRATVLNPPELITLPNVMGIYMPDTAASFTVGGKTYIVTANEGDDRNDFLTNFGALSGSLEETRRLSALTLDPVAFPNAASIQQASVAGRLTVFATTSTGRFGDTDNDGDYDKVYALGGRSYSIIDAATGQLVYESGSDVERYVYGELANDANKDTLFADGAISGRFDNKGPEPEALTVGQIGNDFYAFIGLERSSSILVMKVTNPAKPEFVQYIRSTTNFANGDISPEGMKFVPAAKSPNAKPLLIVGYGDVSGTVAVYQFD</sequence>
<dbReference type="PANTHER" id="PTHR46928:SF1">
    <property type="entry name" value="MESENCHYME-SPECIFIC CELL SURFACE GLYCOPROTEIN"/>
    <property type="match status" value="1"/>
</dbReference>
<feature type="domain" description="Choice-of-anchor I" evidence="2">
    <location>
        <begin position="265"/>
        <end position="711"/>
    </location>
</feature>
<protein>
    <submittedName>
        <fullName evidence="3">Choice-of-anchor I family protein</fullName>
    </submittedName>
</protein>
<feature type="signal peptide" evidence="1">
    <location>
        <begin position="1"/>
        <end position="20"/>
    </location>
</feature>
<dbReference type="AlphaFoldDB" id="A0AA86J836"/>
<dbReference type="PANTHER" id="PTHR46928">
    <property type="entry name" value="MESENCHYME-SPECIFIC CELL SURFACE GLYCOPROTEIN"/>
    <property type="match status" value="1"/>
</dbReference>
<feature type="chain" id="PRO_5041698926" evidence="1">
    <location>
        <begin position="21"/>
        <end position="713"/>
    </location>
</feature>
<evidence type="ECO:0000259" key="2">
    <source>
        <dbReference type="Pfam" id="PF22494"/>
    </source>
</evidence>
<dbReference type="InterPro" id="IPR052956">
    <property type="entry name" value="Mesenchyme-surface_protein"/>
</dbReference>
<organism evidence="3 4">
    <name type="scientific">Limnobacter thiooxidans</name>
    <dbReference type="NCBI Taxonomy" id="131080"/>
    <lineage>
        <taxon>Bacteria</taxon>
        <taxon>Pseudomonadati</taxon>
        <taxon>Pseudomonadota</taxon>
        <taxon>Betaproteobacteria</taxon>
        <taxon>Burkholderiales</taxon>
        <taxon>Burkholderiaceae</taxon>
        <taxon>Limnobacter</taxon>
    </lineage>
</organism>
<keyword evidence="4" id="KW-1185">Reference proteome</keyword>
<dbReference type="SUPFAM" id="SSF50969">
    <property type="entry name" value="YVTN repeat-like/Quinoprotein amine dehydrogenase"/>
    <property type="match status" value="1"/>
</dbReference>
<dbReference type="Gene3D" id="2.130.10.10">
    <property type="entry name" value="YVTN repeat-like/Quinoprotein amine dehydrogenase"/>
    <property type="match status" value="1"/>
</dbReference>
<evidence type="ECO:0000256" key="1">
    <source>
        <dbReference type="SAM" id="SignalP"/>
    </source>
</evidence>
<dbReference type="KEGG" id="lto:RGQ30_17960"/>
<dbReference type="InterPro" id="IPR015943">
    <property type="entry name" value="WD40/YVTN_repeat-like_dom_sf"/>
</dbReference>
<proteinExistence type="predicted"/>
<dbReference type="Proteomes" id="UP001329151">
    <property type="component" value="Chromosome"/>
</dbReference>
<evidence type="ECO:0000313" key="4">
    <source>
        <dbReference type="Proteomes" id="UP001329151"/>
    </source>
</evidence>
<dbReference type="PROSITE" id="PS51257">
    <property type="entry name" value="PROKAR_LIPOPROTEIN"/>
    <property type="match status" value="1"/>
</dbReference>
<dbReference type="EMBL" id="AP028947">
    <property type="protein sequence ID" value="BET26295.1"/>
    <property type="molecule type" value="Genomic_DNA"/>
</dbReference>
<dbReference type="Pfam" id="PF22494">
    <property type="entry name" value="choice_anch_I"/>
    <property type="match status" value="1"/>
</dbReference>
<gene>
    <name evidence="3" type="ORF">RGQ30_17960</name>
</gene>
<evidence type="ECO:0000313" key="3">
    <source>
        <dbReference type="EMBL" id="BET26295.1"/>
    </source>
</evidence>
<dbReference type="NCBIfam" id="NF038117">
    <property type="entry name" value="choice_anch_I"/>
    <property type="match status" value="1"/>
</dbReference>
<name>A0AA86J836_9BURK</name>
<dbReference type="InterPro" id="IPR011044">
    <property type="entry name" value="Quino_amine_DH_bsu"/>
</dbReference>
<keyword evidence="1" id="KW-0732">Signal</keyword>
<dbReference type="RefSeq" id="WP_130556218.1">
    <property type="nucleotide sequence ID" value="NZ_AP028947.1"/>
</dbReference>
<dbReference type="InterPro" id="IPR055188">
    <property type="entry name" value="Choice_anch_I"/>
</dbReference>
<accession>A0AA86J836</accession>